<proteinExistence type="inferred from homology"/>
<dbReference type="GO" id="GO:0004126">
    <property type="term" value="F:cytidine deaminase activity"/>
    <property type="evidence" value="ECO:0007669"/>
    <property type="project" value="UniProtKB-UniRule"/>
</dbReference>
<dbReference type="NCBIfam" id="NF004064">
    <property type="entry name" value="PRK05578.1"/>
    <property type="match status" value="1"/>
</dbReference>
<accession>A0A9P6H5T7</accession>
<feature type="active site" description="Proton donor" evidence="10">
    <location>
        <position position="67"/>
    </location>
</feature>
<dbReference type="InterPro" id="IPR016193">
    <property type="entry name" value="Cytidine_deaminase-like"/>
</dbReference>
<dbReference type="Gene3D" id="3.40.140.10">
    <property type="entry name" value="Cytidine Deaminase, domain 2"/>
    <property type="match status" value="1"/>
</dbReference>
<name>A0A9P6H5T7_9AGAM</name>
<evidence type="ECO:0000256" key="2">
    <source>
        <dbReference type="ARBA" id="ARBA00003949"/>
    </source>
</evidence>
<keyword evidence="7 12" id="KW-0862">Zinc</keyword>
<feature type="binding site" evidence="12">
    <location>
        <position position="101"/>
    </location>
    <ligand>
        <name>Zn(2+)</name>
        <dbReference type="ChEBI" id="CHEBI:29105"/>
        <note>catalytic</note>
    </ligand>
</feature>
<dbReference type="GO" id="GO:0042802">
    <property type="term" value="F:identical protein binding"/>
    <property type="evidence" value="ECO:0007669"/>
    <property type="project" value="UniProtKB-ARBA"/>
</dbReference>
<dbReference type="Proteomes" id="UP000736335">
    <property type="component" value="Unassembled WGS sequence"/>
</dbReference>
<evidence type="ECO:0000256" key="3">
    <source>
        <dbReference type="ARBA" id="ARBA00006576"/>
    </source>
</evidence>
<dbReference type="FunFam" id="3.40.140.10:FF:000008">
    <property type="entry name" value="Cytidine deaminase"/>
    <property type="match status" value="1"/>
</dbReference>
<evidence type="ECO:0000256" key="1">
    <source>
        <dbReference type="ARBA" id="ARBA00001947"/>
    </source>
</evidence>
<feature type="domain" description="CMP/dCMP-type deaminase" evidence="14">
    <location>
        <begin position="13"/>
        <end position="151"/>
    </location>
</feature>
<dbReference type="SUPFAM" id="SSF53927">
    <property type="entry name" value="Cytidine deaminase-like"/>
    <property type="match status" value="1"/>
</dbReference>
<dbReference type="EMBL" id="WIUZ02000017">
    <property type="protein sequence ID" value="KAF9780070.1"/>
    <property type="molecule type" value="Genomic_DNA"/>
</dbReference>
<evidence type="ECO:0000313" key="15">
    <source>
        <dbReference type="EMBL" id="KAF9780070.1"/>
    </source>
</evidence>
<feature type="binding site" evidence="12">
    <location>
        <position position="65"/>
    </location>
    <ligand>
        <name>Zn(2+)</name>
        <dbReference type="ChEBI" id="CHEBI:29105"/>
        <note>catalytic</note>
    </ligand>
</feature>
<dbReference type="PROSITE" id="PS51747">
    <property type="entry name" value="CYT_DCMP_DEAMINASES_2"/>
    <property type="match status" value="1"/>
</dbReference>
<dbReference type="InterPro" id="IPR016192">
    <property type="entry name" value="APOBEC/CMP_deaminase_Zn-bd"/>
</dbReference>
<evidence type="ECO:0000256" key="7">
    <source>
        <dbReference type="ARBA" id="ARBA00022833"/>
    </source>
</evidence>
<comment type="catalytic activity">
    <reaction evidence="9 13">
        <text>cytidine + H2O + H(+) = uridine + NH4(+)</text>
        <dbReference type="Rhea" id="RHEA:16069"/>
        <dbReference type="ChEBI" id="CHEBI:15377"/>
        <dbReference type="ChEBI" id="CHEBI:15378"/>
        <dbReference type="ChEBI" id="CHEBI:16704"/>
        <dbReference type="ChEBI" id="CHEBI:17562"/>
        <dbReference type="ChEBI" id="CHEBI:28938"/>
        <dbReference type="EC" id="3.5.4.5"/>
    </reaction>
</comment>
<comment type="caution">
    <text evidence="15">The sequence shown here is derived from an EMBL/GenBank/DDBJ whole genome shotgun (WGS) entry which is preliminary data.</text>
</comment>
<keyword evidence="6 13" id="KW-0378">Hydrolase</keyword>
<evidence type="ECO:0000256" key="4">
    <source>
        <dbReference type="ARBA" id="ARBA00012783"/>
    </source>
</evidence>
<reference evidence="15" key="2">
    <citation type="submission" date="2020-11" db="EMBL/GenBank/DDBJ databases">
        <authorList>
            <consortium name="DOE Joint Genome Institute"/>
            <person name="Kuo A."/>
            <person name="Miyauchi S."/>
            <person name="Kiss E."/>
            <person name="Drula E."/>
            <person name="Kohler A."/>
            <person name="Sanchez-Garcia M."/>
            <person name="Andreopoulos B."/>
            <person name="Barry K.W."/>
            <person name="Bonito G."/>
            <person name="Buee M."/>
            <person name="Carver A."/>
            <person name="Chen C."/>
            <person name="Cichocki N."/>
            <person name="Clum A."/>
            <person name="Culley D."/>
            <person name="Crous P.W."/>
            <person name="Fauchery L."/>
            <person name="Girlanda M."/>
            <person name="Hayes R."/>
            <person name="Keri Z."/>
            <person name="Labutti K."/>
            <person name="Lipzen A."/>
            <person name="Lombard V."/>
            <person name="Magnuson J."/>
            <person name="Maillard F."/>
            <person name="Morin E."/>
            <person name="Murat C."/>
            <person name="Nolan M."/>
            <person name="Ohm R."/>
            <person name="Pangilinan J."/>
            <person name="Pereira M."/>
            <person name="Perotto S."/>
            <person name="Peter M."/>
            <person name="Riley R."/>
            <person name="Sitrit Y."/>
            <person name="Stielow B."/>
            <person name="Szollosi G."/>
            <person name="Zifcakova L."/>
            <person name="Stursova M."/>
            <person name="Spatafora J.W."/>
            <person name="Tedersoo L."/>
            <person name="Vaario L.-M."/>
            <person name="Yamada A."/>
            <person name="Yan M."/>
            <person name="Wang P."/>
            <person name="Xu J."/>
            <person name="Bruns T."/>
            <person name="Baldrian P."/>
            <person name="Vilgalys R."/>
            <person name="Henrissat B."/>
            <person name="Grigoriev I.V."/>
            <person name="Hibbett D."/>
            <person name="Nagy L.G."/>
            <person name="Martin F.M."/>
        </authorList>
    </citation>
    <scope>NUCLEOTIDE SEQUENCE</scope>
    <source>
        <strain evidence="15">UH-Tt-Lm1</strain>
    </source>
</reference>
<feature type="binding site" evidence="11">
    <location>
        <begin position="54"/>
        <end position="60"/>
    </location>
    <ligand>
        <name>substrate</name>
    </ligand>
</feature>
<evidence type="ECO:0000256" key="5">
    <source>
        <dbReference type="ARBA" id="ARBA00022723"/>
    </source>
</evidence>
<dbReference type="GO" id="GO:0072527">
    <property type="term" value="P:pyrimidine-containing compound metabolic process"/>
    <property type="evidence" value="ECO:0007669"/>
    <property type="project" value="UniProtKB-ARBA"/>
</dbReference>
<gene>
    <name evidence="15" type="ORF">BJ322DRAFT_1112749</name>
</gene>
<evidence type="ECO:0000256" key="9">
    <source>
        <dbReference type="ARBA" id="ARBA00049558"/>
    </source>
</evidence>
<dbReference type="PROSITE" id="PS00903">
    <property type="entry name" value="CYT_DCMP_DEAMINASES_1"/>
    <property type="match status" value="1"/>
</dbReference>
<dbReference type="EC" id="3.5.4.5" evidence="4 13"/>
<dbReference type="NCBIfam" id="TIGR01354">
    <property type="entry name" value="cyt_deam_tetra"/>
    <property type="match status" value="1"/>
</dbReference>
<evidence type="ECO:0000256" key="6">
    <source>
        <dbReference type="ARBA" id="ARBA00022801"/>
    </source>
</evidence>
<dbReference type="InterPro" id="IPR002125">
    <property type="entry name" value="CMP_dCMP_dom"/>
</dbReference>
<dbReference type="GO" id="GO:0005829">
    <property type="term" value="C:cytosol"/>
    <property type="evidence" value="ECO:0007669"/>
    <property type="project" value="TreeGrafter"/>
</dbReference>
<evidence type="ECO:0000313" key="16">
    <source>
        <dbReference type="Proteomes" id="UP000736335"/>
    </source>
</evidence>
<protein>
    <recommendedName>
        <fullName evidence="4 13">Cytidine deaminase</fullName>
        <ecNumber evidence="4 13">3.5.4.5</ecNumber>
    </recommendedName>
    <alternativeName>
        <fullName evidence="8 13">Cytidine aminohydrolase</fullName>
    </alternativeName>
</protein>
<feature type="binding site" evidence="12">
    <location>
        <position position="98"/>
    </location>
    <ligand>
        <name>Zn(2+)</name>
        <dbReference type="ChEBI" id="CHEBI:29105"/>
        <note>catalytic</note>
    </ligand>
</feature>
<evidence type="ECO:0000256" key="11">
    <source>
        <dbReference type="PIRSR" id="PIRSR606262-2"/>
    </source>
</evidence>
<keyword evidence="5 12" id="KW-0479">Metal-binding</keyword>
<dbReference type="CDD" id="cd01283">
    <property type="entry name" value="cytidine_deaminase"/>
    <property type="match status" value="1"/>
</dbReference>
<comment type="similarity">
    <text evidence="3 13">Belongs to the cytidine and deoxycytidylate deaminase family.</text>
</comment>
<dbReference type="GO" id="GO:0008270">
    <property type="term" value="F:zinc ion binding"/>
    <property type="evidence" value="ECO:0007669"/>
    <property type="project" value="UniProtKB-UniRule"/>
</dbReference>
<dbReference type="GO" id="GO:0055086">
    <property type="term" value="P:nucleobase-containing small molecule metabolic process"/>
    <property type="evidence" value="ECO:0007669"/>
    <property type="project" value="UniProtKB-ARBA"/>
</dbReference>
<keyword evidence="16" id="KW-1185">Reference proteome</keyword>
<dbReference type="PANTHER" id="PTHR11644">
    <property type="entry name" value="CYTIDINE DEAMINASE"/>
    <property type="match status" value="1"/>
</dbReference>
<dbReference type="OrthoDB" id="414540at2759"/>
<evidence type="ECO:0000256" key="10">
    <source>
        <dbReference type="PIRSR" id="PIRSR606262-1"/>
    </source>
</evidence>
<organism evidence="15 16">
    <name type="scientific">Thelephora terrestris</name>
    <dbReference type="NCBI Taxonomy" id="56493"/>
    <lineage>
        <taxon>Eukaryota</taxon>
        <taxon>Fungi</taxon>
        <taxon>Dikarya</taxon>
        <taxon>Basidiomycota</taxon>
        <taxon>Agaricomycotina</taxon>
        <taxon>Agaricomycetes</taxon>
        <taxon>Thelephorales</taxon>
        <taxon>Thelephoraceae</taxon>
        <taxon>Thelephora</taxon>
    </lineage>
</organism>
<comment type="catalytic activity">
    <reaction evidence="13">
        <text>2'-deoxycytidine + H2O + H(+) = 2'-deoxyuridine + NH4(+)</text>
        <dbReference type="Rhea" id="RHEA:13433"/>
        <dbReference type="ChEBI" id="CHEBI:15377"/>
        <dbReference type="ChEBI" id="CHEBI:15378"/>
        <dbReference type="ChEBI" id="CHEBI:15698"/>
        <dbReference type="ChEBI" id="CHEBI:16450"/>
        <dbReference type="ChEBI" id="CHEBI:28938"/>
        <dbReference type="EC" id="3.5.4.5"/>
    </reaction>
</comment>
<comment type="cofactor">
    <cofactor evidence="1 12 13">
        <name>Zn(2+)</name>
        <dbReference type="ChEBI" id="CHEBI:29105"/>
    </cofactor>
</comment>
<dbReference type="Pfam" id="PF00383">
    <property type="entry name" value="dCMP_cyt_deam_1"/>
    <property type="match status" value="1"/>
</dbReference>
<sequence>MAAAAKSWTLSGEQQELLIKSCFEAKEHSYSPYSKFRVGAALLTTDGKIVKGTNIENASYGGTICAERTALVKAVSDGVCSFIGLAVTSDVAEPISPCGMCRQFIREFCSNEMPIFLVPGDYFDKEKEASKKAPVKLTNLGELLPFSFGPGDLEKPRKPS</sequence>
<evidence type="ECO:0000256" key="13">
    <source>
        <dbReference type="RuleBase" id="RU364006"/>
    </source>
</evidence>
<reference evidence="15" key="1">
    <citation type="journal article" date="2020" name="Nat. Commun.">
        <title>Large-scale genome sequencing of mycorrhizal fungi provides insights into the early evolution of symbiotic traits.</title>
        <authorList>
            <person name="Miyauchi S."/>
            <person name="Kiss E."/>
            <person name="Kuo A."/>
            <person name="Drula E."/>
            <person name="Kohler A."/>
            <person name="Sanchez-Garcia M."/>
            <person name="Morin E."/>
            <person name="Andreopoulos B."/>
            <person name="Barry K.W."/>
            <person name="Bonito G."/>
            <person name="Buee M."/>
            <person name="Carver A."/>
            <person name="Chen C."/>
            <person name="Cichocki N."/>
            <person name="Clum A."/>
            <person name="Culley D."/>
            <person name="Crous P.W."/>
            <person name="Fauchery L."/>
            <person name="Girlanda M."/>
            <person name="Hayes R.D."/>
            <person name="Keri Z."/>
            <person name="LaButti K."/>
            <person name="Lipzen A."/>
            <person name="Lombard V."/>
            <person name="Magnuson J."/>
            <person name="Maillard F."/>
            <person name="Murat C."/>
            <person name="Nolan M."/>
            <person name="Ohm R.A."/>
            <person name="Pangilinan J."/>
            <person name="Pereira M.F."/>
            <person name="Perotto S."/>
            <person name="Peter M."/>
            <person name="Pfister S."/>
            <person name="Riley R."/>
            <person name="Sitrit Y."/>
            <person name="Stielow J.B."/>
            <person name="Szollosi G."/>
            <person name="Zifcakova L."/>
            <person name="Stursova M."/>
            <person name="Spatafora J.W."/>
            <person name="Tedersoo L."/>
            <person name="Vaario L.M."/>
            <person name="Yamada A."/>
            <person name="Yan M."/>
            <person name="Wang P."/>
            <person name="Xu J."/>
            <person name="Bruns T."/>
            <person name="Baldrian P."/>
            <person name="Vilgalys R."/>
            <person name="Dunand C."/>
            <person name="Henrissat B."/>
            <person name="Grigoriev I.V."/>
            <person name="Hibbett D."/>
            <person name="Nagy L.G."/>
            <person name="Martin F.M."/>
        </authorList>
    </citation>
    <scope>NUCLEOTIDE SEQUENCE</scope>
    <source>
        <strain evidence="15">UH-Tt-Lm1</strain>
    </source>
</reference>
<dbReference type="AlphaFoldDB" id="A0A9P6H5T7"/>
<dbReference type="PANTHER" id="PTHR11644:SF2">
    <property type="entry name" value="CYTIDINE DEAMINASE"/>
    <property type="match status" value="1"/>
</dbReference>
<comment type="function">
    <text evidence="2 13">This enzyme scavenges exogenous and endogenous cytidine and 2'-deoxycytidine for UMP synthesis.</text>
</comment>
<evidence type="ECO:0000259" key="14">
    <source>
        <dbReference type="PROSITE" id="PS51747"/>
    </source>
</evidence>
<evidence type="ECO:0000256" key="8">
    <source>
        <dbReference type="ARBA" id="ARBA00032005"/>
    </source>
</evidence>
<evidence type="ECO:0000256" key="12">
    <source>
        <dbReference type="PIRSR" id="PIRSR606262-3"/>
    </source>
</evidence>
<dbReference type="InterPro" id="IPR006262">
    <property type="entry name" value="Cyt_deam_tetra"/>
</dbReference>
<dbReference type="InterPro" id="IPR050202">
    <property type="entry name" value="Cyt/Deoxycyt_deaminase"/>
</dbReference>